<accession>A0A9J7BYA8</accession>
<dbReference type="InterPro" id="IPR050955">
    <property type="entry name" value="Plant_Biomass_Hydrol_Est"/>
</dbReference>
<dbReference type="Gene3D" id="3.40.50.1820">
    <property type="entry name" value="alpha/beta hydrolase"/>
    <property type="match status" value="1"/>
</dbReference>
<dbReference type="KEGG" id="orp:MOP44_09650"/>
<name>A0A9J7BYA8_9BACT</name>
<evidence type="ECO:0000259" key="2">
    <source>
        <dbReference type="Pfam" id="PF02230"/>
    </source>
</evidence>
<keyword evidence="3" id="KW-0378">Hydrolase</keyword>
<sequence length="389" mass="44213">MRPDRKTSPGLFCIGVALLLLAGGQIARAKSKPAPASQETGFLNRKVVIKGVTYKFQIYLPEDFRRDDRKQWPIILFLHGRGERGGEGMWQTQIGLPLQVRDHPERWPFIIVMPQCRYPNFWTDPEMLTMAIAALDQETAELHADPLRTYLTGISMGGYGAWELAKMYPRKWAAIAIAAGGPFWSYAPERWQQAATLPGEYARAVGRTPVWMFHGSEDNVVPPREAELMYTALKANGNVRLWIYQGLHHDSWARAYNEPELPKWLLAHRLNPKPEPQPATERLLIPIHPAPQKLPPAILDALVGEYRDSAGHIAATLFRQGDQLLEKDPHGEITELEAESQSSFFYPNGSVWTRLVVERDAQGRVTGLVFRDDRHEEKWERTKTVARTP</sequence>
<dbReference type="PANTHER" id="PTHR43037:SF1">
    <property type="entry name" value="BLL1128 PROTEIN"/>
    <property type="match status" value="1"/>
</dbReference>
<dbReference type="AlphaFoldDB" id="A0A9J7BYA8"/>
<dbReference type="SUPFAM" id="SSF53474">
    <property type="entry name" value="alpha/beta-Hydrolases"/>
    <property type="match status" value="1"/>
</dbReference>
<feature type="domain" description="Phospholipase/carboxylesterase/thioesterase" evidence="2">
    <location>
        <begin position="132"/>
        <end position="254"/>
    </location>
</feature>
<dbReference type="InterPro" id="IPR003140">
    <property type="entry name" value="PLipase/COase/thioEstase"/>
</dbReference>
<dbReference type="EMBL" id="CP093313">
    <property type="protein sequence ID" value="UWZ86190.1"/>
    <property type="molecule type" value="Genomic_DNA"/>
</dbReference>
<evidence type="ECO:0000256" key="1">
    <source>
        <dbReference type="ARBA" id="ARBA00022729"/>
    </source>
</evidence>
<proteinExistence type="predicted"/>
<dbReference type="PANTHER" id="PTHR43037">
    <property type="entry name" value="UNNAMED PRODUCT-RELATED"/>
    <property type="match status" value="1"/>
</dbReference>
<dbReference type="RefSeq" id="WP_260795834.1">
    <property type="nucleotide sequence ID" value="NZ_CP093313.1"/>
</dbReference>
<dbReference type="GO" id="GO:0016787">
    <property type="term" value="F:hydrolase activity"/>
    <property type="evidence" value="ECO:0007669"/>
    <property type="project" value="UniProtKB-KW"/>
</dbReference>
<organism evidence="3 4">
    <name type="scientific">Occallatibacter riparius</name>
    <dbReference type="NCBI Taxonomy" id="1002689"/>
    <lineage>
        <taxon>Bacteria</taxon>
        <taxon>Pseudomonadati</taxon>
        <taxon>Acidobacteriota</taxon>
        <taxon>Terriglobia</taxon>
        <taxon>Terriglobales</taxon>
        <taxon>Acidobacteriaceae</taxon>
        <taxon>Occallatibacter</taxon>
    </lineage>
</organism>
<dbReference type="Proteomes" id="UP001059380">
    <property type="component" value="Chromosome"/>
</dbReference>
<keyword evidence="4" id="KW-1185">Reference proteome</keyword>
<dbReference type="Pfam" id="PF02230">
    <property type="entry name" value="Abhydrolase_2"/>
    <property type="match status" value="1"/>
</dbReference>
<protein>
    <submittedName>
        <fullName evidence="3">Alpha/beta hydrolase-fold protein</fullName>
    </submittedName>
</protein>
<evidence type="ECO:0000313" key="3">
    <source>
        <dbReference type="EMBL" id="UWZ86190.1"/>
    </source>
</evidence>
<reference evidence="3" key="1">
    <citation type="submission" date="2021-04" db="EMBL/GenBank/DDBJ databases">
        <title>Phylogenetic analysis of Acidobacteriaceae.</title>
        <authorList>
            <person name="Qiu L."/>
            <person name="Zhang Q."/>
        </authorList>
    </citation>
    <scope>NUCLEOTIDE SEQUENCE</scope>
    <source>
        <strain evidence="3">DSM 25168</strain>
    </source>
</reference>
<keyword evidence="1" id="KW-0732">Signal</keyword>
<dbReference type="InterPro" id="IPR029058">
    <property type="entry name" value="AB_hydrolase_fold"/>
</dbReference>
<evidence type="ECO:0000313" key="4">
    <source>
        <dbReference type="Proteomes" id="UP001059380"/>
    </source>
</evidence>
<gene>
    <name evidence="3" type="ORF">MOP44_09650</name>
</gene>